<keyword evidence="2" id="KW-0472">Membrane</keyword>
<feature type="compositionally biased region" description="Basic and acidic residues" evidence="1">
    <location>
        <begin position="767"/>
        <end position="776"/>
    </location>
</feature>
<reference evidence="4" key="1">
    <citation type="journal article" date="2018" name="Genome Biol.">
        <title>SKESA: strategic k-mer extension for scrupulous assemblies.</title>
        <authorList>
            <person name="Souvorov A."/>
            <person name="Agarwala R."/>
            <person name="Lipman D.J."/>
        </authorList>
    </citation>
    <scope>NUCLEOTIDE SEQUENCE</scope>
    <source>
        <strain evidence="4">BCW_3452</strain>
    </source>
</reference>
<evidence type="ECO:0000313" key="4">
    <source>
        <dbReference type="EMBL" id="HAS8538446.1"/>
    </source>
</evidence>
<comment type="caution">
    <text evidence="4">The sequence shown here is derived from an EMBL/GenBank/DDBJ whole genome shotgun (WGS) entry which is preliminary data.</text>
</comment>
<keyword evidence="2" id="KW-0812">Transmembrane</keyword>
<feature type="transmembrane region" description="Helical" evidence="2">
    <location>
        <begin position="921"/>
        <end position="945"/>
    </location>
</feature>
<keyword evidence="2" id="KW-1133">Transmembrane helix</keyword>
<evidence type="ECO:0000256" key="3">
    <source>
        <dbReference type="SAM" id="SignalP"/>
    </source>
</evidence>
<feature type="transmembrane region" description="Helical" evidence="2">
    <location>
        <begin position="877"/>
        <end position="901"/>
    </location>
</feature>
<sequence>MTKTIRGLLLSAIVLASGLSNAGEEVPLDFVTSCDSAFVGKGNDTAVSPLSMTICPSDKAILLGYQHFPTVFEVAVSMLDLEYAEEIKANAAYSVHKNGSAVHFEQAISLIKELALMFVSVILGVQIFTALAKTLSDGVMFGQQYGHIGTAIKIATGALFLVPVGDSGFVVFGQVLLAGFYIVSLAMANMGVSTVLHIMQGGLSELPSRVEILEQQGEPVFSTENHSRLMAKNSLETSLCLQQTSLGVIADGVSLDRRSVNQVSTEAGIKLDVSMFADNYPSLYEVLQTDSGVNVVAGIGTDSLDESKKDLTCSISTYKEPTYSNQFGAFSAYNGMFDEHVSEAKQVGVQAAQSTNVYDSWLAVDGKHVELMKEANVTSSEIAKLRKDLASRFFSVVNYNLAGGYFSNAGSDVYQLKKDRLDISDSIAKKILSLRCIKDYSSYKASIKTIEALNSGYLDSNNFDLTCASVTSTGELKPFFVTDAKDENEFKEFAANYALGISSSVESEFNKLVSSFEITEGNVDRMMGKAMYHIDLTTEPDNTLYNDIRKNGFTDFGLRFLELFVEFENHSMSDYQRLIGVNSSYTATYDSNNSFLSTRFTSDLGSIFGDAIVVVPSFVYAITGVDSPAEFASATTILNSNASSNSGNNNDGFTEINNALDAGITSFEGLTRVVDHMVIKAVGGFYPVKGLDCSEDDFNSLACQKQNFHPITYYKAYGGHFLDVGASLASVYTTIKALQAKRDISSSIDMLDDVKKGGGSLQKSPKLKSDKQGRNSKETLNKVDVSGRKPTSLGSVFVAGMIGAVSVMFMFVGAITAIIMPMIPFFYYAMGFITWQIMSFQLMVIGPLLAVCLFVLSSREENGDISERGYMNAAINLTVRPMLMVASFLIAFILVSVGLYGLDLIFNETREFTGISGIMDFSFMDVLTAILFFVFAQACVMGWVFKSIIDYPDEIMKKLNADVTDASDDAIKNSAVNTMLAVGGADQLESIVENAGKVGASTGPYLNHLSDEVKVAKDSLRSKLNPVIETESDHEPIKDNVVKDDNHVKGVTSGLDKGLMGDGGTPEEKLKTMEYLKTKIQNNELDLHELLKFEGQGAISREELLGLVASGSQINKDEFDLIVKTFKDLTEEELELLESRLVQ</sequence>
<feature type="transmembrane region" description="Helical" evidence="2">
    <location>
        <begin position="114"/>
        <end position="132"/>
    </location>
</feature>
<accession>A0A8H9K5U6</accession>
<feature type="transmembrane region" description="Helical" evidence="2">
    <location>
        <begin position="176"/>
        <end position="199"/>
    </location>
</feature>
<feature type="transmembrane region" description="Helical" evidence="2">
    <location>
        <begin position="796"/>
        <end position="819"/>
    </location>
</feature>
<keyword evidence="3" id="KW-0732">Signal</keyword>
<feature type="region of interest" description="Disordered" evidence="1">
    <location>
        <begin position="755"/>
        <end position="776"/>
    </location>
</feature>
<feature type="chain" id="PRO_5034201382" evidence="3">
    <location>
        <begin position="23"/>
        <end position="1143"/>
    </location>
</feature>
<proteinExistence type="predicted"/>
<name>A0A8H9K5U6_VIBVL</name>
<reference evidence="4" key="2">
    <citation type="submission" date="2019-01" db="EMBL/GenBank/DDBJ databases">
        <authorList>
            <consortium name="NCBI Pathogen Detection Project"/>
        </authorList>
    </citation>
    <scope>NUCLEOTIDE SEQUENCE</scope>
    <source>
        <strain evidence="4">BCW_3452</strain>
    </source>
</reference>
<feature type="transmembrane region" description="Helical" evidence="2">
    <location>
        <begin position="825"/>
        <end position="856"/>
    </location>
</feature>
<dbReference type="AlphaFoldDB" id="A0A8H9K5U6"/>
<organism evidence="4">
    <name type="scientific">Vibrio vulnificus</name>
    <dbReference type="NCBI Taxonomy" id="672"/>
    <lineage>
        <taxon>Bacteria</taxon>
        <taxon>Pseudomonadati</taxon>
        <taxon>Pseudomonadota</taxon>
        <taxon>Gammaproteobacteria</taxon>
        <taxon>Vibrionales</taxon>
        <taxon>Vibrionaceae</taxon>
        <taxon>Vibrio</taxon>
    </lineage>
</organism>
<dbReference type="Proteomes" id="UP000863257">
    <property type="component" value="Unassembled WGS sequence"/>
</dbReference>
<evidence type="ECO:0000256" key="1">
    <source>
        <dbReference type="SAM" id="MobiDB-lite"/>
    </source>
</evidence>
<feature type="signal peptide" evidence="3">
    <location>
        <begin position="1"/>
        <end position="22"/>
    </location>
</feature>
<evidence type="ECO:0000256" key="2">
    <source>
        <dbReference type="SAM" id="Phobius"/>
    </source>
</evidence>
<gene>
    <name evidence="4" type="ORF">I7730_01370</name>
</gene>
<dbReference type="EMBL" id="DACRBY010000001">
    <property type="protein sequence ID" value="HAS8538446.1"/>
    <property type="molecule type" value="Genomic_DNA"/>
</dbReference>
<protein>
    <submittedName>
        <fullName evidence="4">Uncharacterized protein</fullName>
    </submittedName>
</protein>